<accession>A0A7X1CXV3</accession>
<comment type="caution">
    <text evidence="3">The sequence shown here is derived from an EMBL/GenBank/DDBJ whole genome shotgun (WGS) entry which is preliminary data.</text>
</comment>
<protein>
    <submittedName>
        <fullName evidence="3">DUF4352 domain-containing protein</fullName>
    </submittedName>
</protein>
<dbReference type="EMBL" id="JAARXI010000002">
    <property type="protein sequence ID" value="MBC2115732.1"/>
    <property type="molecule type" value="Genomic_DNA"/>
</dbReference>
<keyword evidence="1 2" id="KW-0732">Signal</keyword>
<dbReference type="RefSeq" id="WP_185535106.1">
    <property type="nucleotide sequence ID" value="NZ_JAARXI010000002.1"/>
</dbReference>
<dbReference type="InterPro" id="IPR029050">
    <property type="entry name" value="Immunoprotect_excell_Ig-like"/>
</dbReference>
<gene>
    <name evidence="3" type="ORF">HCB06_03785</name>
</gene>
<organism evidence="3 4">
    <name type="scientific">Listeria booriae</name>
    <dbReference type="NCBI Taxonomy" id="1552123"/>
    <lineage>
        <taxon>Bacteria</taxon>
        <taxon>Bacillati</taxon>
        <taxon>Bacillota</taxon>
        <taxon>Bacilli</taxon>
        <taxon>Bacillales</taxon>
        <taxon>Listeriaceae</taxon>
        <taxon>Listeria</taxon>
    </lineage>
</organism>
<name>A0A7X1CXV3_9LIST</name>
<dbReference type="Proteomes" id="UP000529446">
    <property type="component" value="Unassembled WGS sequence"/>
</dbReference>
<dbReference type="PROSITE" id="PS51257">
    <property type="entry name" value="PROKAR_LIPOPROTEIN"/>
    <property type="match status" value="1"/>
</dbReference>
<evidence type="ECO:0000313" key="4">
    <source>
        <dbReference type="Proteomes" id="UP000529446"/>
    </source>
</evidence>
<reference evidence="3 4" key="1">
    <citation type="submission" date="2020-03" db="EMBL/GenBank/DDBJ databases">
        <title>Soil Listeria distribution.</title>
        <authorList>
            <person name="Liao J."/>
            <person name="Wiedmann M."/>
        </authorList>
    </citation>
    <scope>NUCLEOTIDE SEQUENCE [LARGE SCALE GENOMIC DNA]</scope>
    <source>
        <strain evidence="3 4">FSL L7-0360</strain>
    </source>
</reference>
<dbReference type="Gene3D" id="2.60.40.1240">
    <property type="match status" value="1"/>
</dbReference>
<evidence type="ECO:0000256" key="2">
    <source>
        <dbReference type="SAM" id="SignalP"/>
    </source>
</evidence>
<feature type="chain" id="PRO_5038906819" evidence="2">
    <location>
        <begin position="21"/>
        <end position="193"/>
    </location>
</feature>
<proteinExistence type="predicted"/>
<evidence type="ECO:0000256" key="1">
    <source>
        <dbReference type="ARBA" id="ARBA00022729"/>
    </source>
</evidence>
<dbReference type="AlphaFoldDB" id="A0A7X1CXV3"/>
<evidence type="ECO:0000313" key="3">
    <source>
        <dbReference type="EMBL" id="MBC2115732.1"/>
    </source>
</evidence>
<feature type="signal peptide" evidence="2">
    <location>
        <begin position="1"/>
        <end position="20"/>
    </location>
</feature>
<sequence>MKKILVFMGVLLAFSFVLVACGNDSSNDDTSKDAVASDTKKEKTKEKKGVIDSQKYTLTWSEDWKGLKTSITDVSVVKMEKSEMESMGLTGDGLIGVKFTLENSGEMDFNTYPDQATILVDGQQIEASMVASDNIGGEILKGAKKEGVVAFEVPKLDDVNAIKQLRLKWSANYDTENYEEDFSHDYDITLDLK</sequence>